<gene>
    <name evidence="2" type="ORF">KCU76_g12097</name>
</gene>
<dbReference type="Proteomes" id="UP000779574">
    <property type="component" value="Unassembled WGS sequence"/>
</dbReference>
<feature type="compositionally biased region" description="Basic and acidic residues" evidence="1">
    <location>
        <begin position="455"/>
        <end position="469"/>
    </location>
</feature>
<feature type="region of interest" description="Disordered" evidence="1">
    <location>
        <begin position="1"/>
        <end position="49"/>
    </location>
</feature>
<dbReference type="OrthoDB" id="3902776at2759"/>
<proteinExistence type="predicted"/>
<dbReference type="EMBL" id="JAHFXF010000608">
    <property type="protein sequence ID" value="KAG9684895.1"/>
    <property type="molecule type" value="Genomic_DNA"/>
</dbReference>
<accession>A0A9P8EAI7</accession>
<feature type="compositionally biased region" description="Acidic residues" evidence="1">
    <location>
        <begin position="9"/>
        <end position="24"/>
    </location>
</feature>
<feature type="region of interest" description="Disordered" evidence="1">
    <location>
        <begin position="152"/>
        <end position="172"/>
    </location>
</feature>
<dbReference type="AlphaFoldDB" id="A0A9P8EAI7"/>
<name>A0A9P8EAI7_AURME</name>
<organism evidence="2 3">
    <name type="scientific">Aureobasidium melanogenum</name>
    <name type="common">Aureobasidium pullulans var. melanogenum</name>
    <dbReference type="NCBI Taxonomy" id="46634"/>
    <lineage>
        <taxon>Eukaryota</taxon>
        <taxon>Fungi</taxon>
        <taxon>Dikarya</taxon>
        <taxon>Ascomycota</taxon>
        <taxon>Pezizomycotina</taxon>
        <taxon>Dothideomycetes</taxon>
        <taxon>Dothideomycetidae</taxon>
        <taxon>Dothideales</taxon>
        <taxon>Saccotheciaceae</taxon>
        <taxon>Aureobasidium</taxon>
    </lineage>
</organism>
<reference evidence="2" key="1">
    <citation type="journal article" date="2021" name="J Fungi (Basel)">
        <title>Virulence traits and population genomics of the black yeast Aureobasidium melanogenum.</title>
        <authorList>
            <person name="Cernosa A."/>
            <person name="Sun X."/>
            <person name="Gostincar C."/>
            <person name="Fang C."/>
            <person name="Gunde-Cimerman N."/>
            <person name="Song Z."/>
        </authorList>
    </citation>
    <scope>NUCLEOTIDE SEQUENCE</scope>
    <source>
        <strain evidence="2">EXF-9911</strain>
    </source>
</reference>
<feature type="region of interest" description="Disordered" evidence="1">
    <location>
        <begin position="455"/>
        <end position="491"/>
    </location>
</feature>
<sequence length="491" mass="56598">MGSQTVTVIDDDDDDDDDDDGLDDQDMRSRTFNSSFSSTDQQDENENPTVYHMQNPYDAQRLTRWLSNFDDISDKQETTLPFSALPKLPDRSRITHRPEEFHEIILSDKSLLTLPSIADRIEAGIDADKMAEWLLQWATELQKLKKLQHHSNLQEQGVKPTRQPQARPATYRTKQAKDFRSLMSNELLSGHSIEAFMKLPVMQRLATYRDKLEAPGMIEMCDPSTISTDLATHCIDSIPNQHARSFLAASALSLLPPRAQEVWREAQRHFWRNNVFVVNASHIKAVLNGLNARIKSYIGMIHVDLEALDDMDELACYDPSHLDGNNSQTLEPIRQQNQDLRRLMKECYDLAWARIHVHSDWLEADIHDLVKAHRGCQAPEDQHKLCRHILQYNKLCANAERRVEHLTWLFCKSLRCKEGTVFVDVERLGLDGTTRILEVQIDHAKLDEVDKKIRAAREQKEQKEKERSGRSRTSRKLPFTGFKKGEVIDLT</sequence>
<feature type="compositionally biased region" description="Low complexity" evidence="1">
    <location>
        <begin position="30"/>
        <end position="39"/>
    </location>
</feature>
<feature type="non-terminal residue" evidence="2">
    <location>
        <position position="491"/>
    </location>
</feature>
<reference evidence="2" key="2">
    <citation type="submission" date="2021-08" db="EMBL/GenBank/DDBJ databases">
        <authorList>
            <person name="Gostincar C."/>
            <person name="Sun X."/>
            <person name="Song Z."/>
            <person name="Gunde-Cimerman N."/>
        </authorList>
    </citation>
    <scope>NUCLEOTIDE SEQUENCE</scope>
    <source>
        <strain evidence="2">EXF-9911</strain>
    </source>
</reference>
<comment type="caution">
    <text evidence="2">The sequence shown here is derived from an EMBL/GenBank/DDBJ whole genome shotgun (WGS) entry which is preliminary data.</text>
</comment>
<evidence type="ECO:0000256" key="1">
    <source>
        <dbReference type="SAM" id="MobiDB-lite"/>
    </source>
</evidence>
<evidence type="ECO:0000313" key="3">
    <source>
        <dbReference type="Proteomes" id="UP000779574"/>
    </source>
</evidence>
<evidence type="ECO:0000313" key="2">
    <source>
        <dbReference type="EMBL" id="KAG9684895.1"/>
    </source>
</evidence>
<protein>
    <submittedName>
        <fullName evidence="2">Uncharacterized protein</fullName>
    </submittedName>
</protein>